<evidence type="ECO:0000259" key="2">
    <source>
        <dbReference type="Pfam" id="PF00296"/>
    </source>
</evidence>
<dbReference type="SUPFAM" id="SSF51679">
    <property type="entry name" value="Bacterial luciferase-like"/>
    <property type="match status" value="1"/>
</dbReference>
<sequence length="346" mass="37662">MAKNISLGYTTGYWGSGPPSGALEAIKEADKLGFDSVWTAEAYGSDALSPLAWWGSHTKNIRLGTSIMQMSARTPATTAMAAMTMDHLSNGRFILGLGASGPQVAEGWYGQPYPRPLARTREYIEIIREIVRREQPVNYHGAHYDMPYKGGTGLGKPLKSTIHPFRPNIPIFLGAEGPKNVALSAEICDGWLPLFFSPKEDGFYRQCLNEGFAKSGEANKADRFEIAATVTIVPGEDVEKCADMVRPFLALYAGGMGARGANFHFEVFARMGYEDVALKVQDLYLAGKKQEAAAIIPLQMVEDVALVGPMDKIKDDLAKWRESCITTFLVGGPANLLPLYAEMIAG</sequence>
<dbReference type="InterPro" id="IPR036661">
    <property type="entry name" value="Luciferase-like_sf"/>
</dbReference>
<dbReference type="PANTHER" id="PTHR43244:SF1">
    <property type="entry name" value="5,10-METHYLENETETRAHYDROMETHANOPTERIN REDUCTASE"/>
    <property type="match status" value="1"/>
</dbReference>
<dbReference type="EMBL" id="CAFBPC010000036">
    <property type="protein sequence ID" value="CAB4999971.1"/>
    <property type="molecule type" value="Genomic_DNA"/>
</dbReference>
<proteinExistence type="predicted"/>
<dbReference type="GO" id="GO:0016705">
    <property type="term" value="F:oxidoreductase activity, acting on paired donors, with incorporation or reduction of molecular oxygen"/>
    <property type="evidence" value="ECO:0007669"/>
    <property type="project" value="InterPro"/>
</dbReference>
<protein>
    <submittedName>
        <fullName evidence="3">Unannotated protein</fullName>
    </submittedName>
</protein>
<dbReference type="InterPro" id="IPR011251">
    <property type="entry name" value="Luciferase-like_dom"/>
</dbReference>
<evidence type="ECO:0000256" key="1">
    <source>
        <dbReference type="ARBA" id="ARBA00023002"/>
    </source>
</evidence>
<dbReference type="NCBIfam" id="TIGR03559">
    <property type="entry name" value="F420_Rv3520c"/>
    <property type="match status" value="1"/>
</dbReference>
<organism evidence="3">
    <name type="scientific">freshwater metagenome</name>
    <dbReference type="NCBI Taxonomy" id="449393"/>
    <lineage>
        <taxon>unclassified sequences</taxon>
        <taxon>metagenomes</taxon>
        <taxon>ecological metagenomes</taxon>
    </lineage>
</organism>
<name>A0A6J7P430_9ZZZZ</name>
<keyword evidence="1" id="KW-0560">Oxidoreductase</keyword>
<dbReference type="InterPro" id="IPR019951">
    <property type="entry name" value="F420_OxRdatse_Rv3520c_pred"/>
</dbReference>
<accession>A0A6J7P430</accession>
<feature type="domain" description="Luciferase-like" evidence="2">
    <location>
        <begin position="18"/>
        <end position="326"/>
    </location>
</feature>
<dbReference type="AlphaFoldDB" id="A0A6J7P430"/>
<dbReference type="Pfam" id="PF00296">
    <property type="entry name" value="Bac_luciferase"/>
    <property type="match status" value="1"/>
</dbReference>
<evidence type="ECO:0000313" key="3">
    <source>
        <dbReference type="EMBL" id="CAB4999971.1"/>
    </source>
</evidence>
<gene>
    <name evidence="3" type="ORF">UFOPK4057_00244</name>
</gene>
<dbReference type="InterPro" id="IPR050564">
    <property type="entry name" value="F420-G6PD/mer"/>
</dbReference>
<dbReference type="PANTHER" id="PTHR43244">
    <property type="match status" value="1"/>
</dbReference>
<reference evidence="3" key="1">
    <citation type="submission" date="2020-05" db="EMBL/GenBank/DDBJ databases">
        <authorList>
            <person name="Chiriac C."/>
            <person name="Salcher M."/>
            <person name="Ghai R."/>
            <person name="Kavagutti S V."/>
        </authorList>
    </citation>
    <scope>NUCLEOTIDE SEQUENCE</scope>
</reference>
<dbReference type="Gene3D" id="3.20.20.30">
    <property type="entry name" value="Luciferase-like domain"/>
    <property type="match status" value="1"/>
</dbReference>
<dbReference type="CDD" id="cd01097">
    <property type="entry name" value="Tetrahydromethanopterin_reductase"/>
    <property type="match status" value="1"/>
</dbReference>